<organism evidence="1 2">
    <name type="scientific">Letharia lupina</name>
    <dbReference type="NCBI Taxonomy" id="560253"/>
    <lineage>
        <taxon>Eukaryota</taxon>
        <taxon>Fungi</taxon>
        <taxon>Dikarya</taxon>
        <taxon>Ascomycota</taxon>
        <taxon>Pezizomycotina</taxon>
        <taxon>Lecanoromycetes</taxon>
        <taxon>OSLEUM clade</taxon>
        <taxon>Lecanoromycetidae</taxon>
        <taxon>Lecanorales</taxon>
        <taxon>Lecanorineae</taxon>
        <taxon>Parmeliaceae</taxon>
        <taxon>Letharia</taxon>
    </lineage>
</organism>
<reference evidence="1 2" key="1">
    <citation type="journal article" date="2020" name="Genomics">
        <title>Complete, high-quality genomes from long-read metagenomic sequencing of two wolf lichen thalli reveals enigmatic genome architecture.</title>
        <authorList>
            <person name="McKenzie S.K."/>
            <person name="Walston R.F."/>
            <person name="Allen J.L."/>
        </authorList>
    </citation>
    <scope>NUCLEOTIDE SEQUENCE [LARGE SCALE GENOMIC DNA]</scope>
    <source>
        <strain evidence="1">WasteWater1</strain>
    </source>
</reference>
<accession>A0A8H6FA48</accession>
<evidence type="ECO:0000313" key="2">
    <source>
        <dbReference type="Proteomes" id="UP000593566"/>
    </source>
</evidence>
<dbReference type="AlphaFoldDB" id="A0A8H6FA48"/>
<sequence>MPDAEIGRSATQPAALLWTINTYTTTLSTALQTLSQTNPTALTTAATTSANGTSRFANPTQTLSVDVPLRALLERETYGFALPATPNAGLLAFLETYPAAQTYGSSTSVPELLVLLLQRLGQVLLRIMSDVSSFLTVAERGAFSTGEAVGGAGLVEAWGT</sequence>
<dbReference type="RefSeq" id="XP_037149758.1">
    <property type="nucleotide sequence ID" value="XM_037294377.1"/>
</dbReference>
<proteinExistence type="predicted"/>
<protein>
    <submittedName>
        <fullName evidence="1">Uncharacterized protein</fullName>
    </submittedName>
</protein>
<dbReference type="GeneID" id="59331866"/>
<name>A0A8H6FA48_9LECA</name>
<comment type="caution">
    <text evidence="1">The sequence shown here is derived from an EMBL/GenBank/DDBJ whole genome shotgun (WGS) entry which is preliminary data.</text>
</comment>
<dbReference type="EMBL" id="JACCJB010000017">
    <property type="protein sequence ID" value="KAF6220323.1"/>
    <property type="molecule type" value="Genomic_DNA"/>
</dbReference>
<gene>
    <name evidence="1" type="ORF">HO133_003455</name>
</gene>
<keyword evidence="2" id="KW-1185">Reference proteome</keyword>
<dbReference type="Proteomes" id="UP000593566">
    <property type="component" value="Unassembled WGS sequence"/>
</dbReference>
<evidence type="ECO:0000313" key="1">
    <source>
        <dbReference type="EMBL" id="KAF6220323.1"/>
    </source>
</evidence>